<dbReference type="EMBL" id="AVOT02086247">
    <property type="protein sequence ID" value="MBW0570435.1"/>
    <property type="molecule type" value="Genomic_DNA"/>
</dbReference>
<dbReference type="SUPFAM" id="SSF54928">
    <property type="entry name" value="RNA-binding domain, RBD"/>
    <property type="match status" value="1"/>
</dbReference>
<accession>A0A9Q3JVT1</accession>
<evidence type="ECO:0000259" key="2">
    <source>
        <dbReference type="PROSITE" id="PS50102"/>
    </source>
</evidence>
<evidence type="ECO:0000256" key="1">
    <source>
        <dbReference type="PROSITE-ProRule" id="PRU00176"/>
    </source>
</evidence>
<protein>
    <recommendedName>
        <fullName evidence="2">RRM domain-containing protein</fullName>
    </recommendedName>
</protein>
<dbReference type="Pfam" id="PF00076">
    <property type="entry name" value="RRM_1"/>
    <property type="match status" value="1"/>
</dbReference>
<dbReference type="Gene3D" id="3.30.70.330">
    <property type="match status" value="1"/>
</dbReference>
<dbReference type="AlphaFoldDB" id="A0A9Q3JVT1"/>
<dbReference type="InterPro" id="IPR035979">
    <property type="entry name" value="RBD_domain_sf"/>
</dbReference>
<name>A0A9Q3JVT1_9BASI</name>
<dbReference type="InterPro" id="IPR012677">
    <property type="entry name" value="Nucleotide-bd_a/b_plait_sf"/>
</dbReference>
<feature type="domain" description="RRM" evidence="2">
    <location>
        <begin position="1"/>
        <end position="47"/>
    </location>
</feature>
<keyword evidence="1" id="KW-0694">RNA-binding</keyword>
<gene>
    <name evidence="3" type="ORF">O181_110150</name>
</gene>
<dbReference type="Proteomes" id="UP000765509">
    <property type="component" value="Unassembled WGS sequence"/>
</dbReference>
<dbReference type="PROSITE" id="PS50102">
    <property type="entry name" value="RRM"/>
    <property type="match status" value="1"/>
</dbReference>
<dbReference type="OrthoDB" id="48651at2759"/>
<reference evidence="3" key="1">
    <citation type="submission" date="2021-03" db="EMBL/GenBank/DDBJ databases">
        <title>Draft genome sequence of rust myrtle Austropuccinia psidii MF-1, a brazilian biotype.</title>
        <authorList>
            <person name="Quecine M.C."/>
            <person name="Pachon D.M.R."/>
            <person name="Bonatelli M.L."/>
            <person name="Correr F.H."/>
            <person name="Franceschini L.M."/>
            <person name="Leite T.F."/>
            <person name="Margarido G.R.A."/>
            <person name="Almeida C.A."/>
            <person name="Ferrarezi J.A."/>
            <person name="Labate C.A."/>
        </authorList>
    </citation>
    <scope>NUCLEOTIDE SEQUENCE</scope>
    <source>
        <strain evidence="3">MF-1</strain>
    </source>
</reference>
<evidence type="ECO:0000313" key="4">
    <source>
        <dbReference type="Proteomes" id="UP000765509"/>
    </source>
</evidence>
<sequence>MITDNVTGKPKGYGYIEFDERDELVEAIKKSVQELGSRPIRIRAAEPRLSCIFNHFDSSVVNSSSLTS</sequence>
<organism evidence="3 4">
    <name type="scientific">Austropuccinia psidii MF-1</name>
    <dbReference type="NCBI Taxonomy" id="1389203"/>
    <lineage>
        <taxon>Eukaryota</taxon>
        <taxon>Fungi</taxon>
        <taxon>Dikarya</taxon>
        <taxon>Basidiomycota</taxon>
        <taxon>Pucciniomycotina</taxon>
        <taxon>Pucciniomycetes</taxon>
        <taxon>Pucciniales</taxon>
        <taxon>Sphaerophragmiaceae</taxon>
        <taxon>Austropuccinia</taxon>
    </lineage>
</organism>
<proteinExistence type="predicted"/>
<evidence type="ECO:0000313" key="3">
    <source>
        <dbReference type="EMBL" id="MBW0570435.1"/>
    </source>
</evidence>
<dbReference type="InterPro" id="IPR000504">
    <property type="entry name" value="RRM_dom"/>
</dbReference>
<comment type="caution">
    <text evidence="3">The sequence shown here is derived from an EMBL/GenBank/DDBJ whole genome shotgun (WGS) entry which is preliminary data.</text>
</comment>
<dbReference type="GO" id="GO:0003723">
    <property type="term" value="F:RNA binding"/>
    <property type="evidence" value="ECO:0007669"/>
    <property type="project" value="UniProtKB-UniRule"/>
</dbReference>
<keyword evidence="4" id="KW-1185">Reference proteome</keyword>